<comment type="caution">
    <text evidence="2">The sequence shown here is derived from an EMBL/GenBank/DDBJ whole genome shotgun (WGS) entry which is preliminary data.</text>
</comment>
<reference evidence="2 3" key="1">
    <citation type="submission" date="2016-04" db="EMBL/GenBank/DDBJ databases">
        <title>Genome sequence of Clostridium magnum DSM 2767.</title>
        <authorList>
            <person name="Poehlein A."/>
            <person name="Uhlig R."/>
            <person name="Fischer R."/>
            <person name="Bahl H."/>
            <person name="Daniel R."/>
        </authorList>
    </citation>
    <scope>NUCLEOTIDE SEQUENCE [LARGE SCALE GENOMIC DNA]</scope>
    <source>
        <strain evidence="2 3">DSM 2767</strain>
    </source>
</reference>
<dbReference type="RefSeq" id="WP_066621264.1">
    <property type="nucleotide sequence ID" value="NZ_FQXL01000004.1"/>
</dbReference>
<dbReference type="InterPro" id="IPR029063">
    <property type="entry name" value="SAM-dependent_MTases_sf"/>
</dbReference>
<dbReference type="OrthoDB" id="5522265at2"/>
<keyword evidence="3" id="KW-1185">Reference proteome</keyword>
<feature type="domain" description="Methyltransferase type 11" evidence="1">
    <location>
        <begin position="23"/>
        <end position="91"/>
    </location>
</feature>
<evidence type="ECO:0000313" key="3">
    <source>
        <dbReference type="Proteomes" id="UP000076603"/>
    </source>
</evidence>
<proteinExistence type="predicted"/>
<dbReference type="CDD" id="cd02440">
    <property type="entry name" value="AdoMet_MTases"/>
    <property type="match status" value="1"/>
</dbReference>
<name>A0A161WYB4_9CLOT</name>
<evidence type="ECO:0000313" key="2">
    <source>
        <dbReference type="EMBL" id="KZL92068.1"/>
    </source>
</evidence>
<sequence length="127" mass="14952">MDLQNMVKDNWSKAAEKYINNIQKEINSFKRNAQESGVNPNFHVMDSHSLDFEDESFDLIISRNVDWNLKELKKVYKNWFNLLKKDGRVVIFGEDCFLKVLIECGFQKIIVKKDILNSIYTDKKSSL</sequence>
<dbReference type="Proteomes" id="UP000076603">
    <property type="component" value="Unassembled WGS sequence"/>
</dbReference>
<evidence type="ECO:0000259" key="1">
    <source>
        <dbReference type="Pfam" id="PF08241"/>
    </source>
</evidence>
<dbReference type="PATRIC" id="fig|1121326.3.peg.1863"/>
<dbReference type="SUPFAM" id="SSF53335">
    <property type="entry name" value="S-adenosyl-L-methionine-dependent methyltransferases"/>
    <property type="match status" value="1"/>
</dbReference>
<dbReference type="EMBL" id="LWAE01000002">
    <property type="protein sequence ID" value="KZL92068.1"/>
    <property type="molecule type" value="Genomic_DNA"/>
</dbReference>
<dbReference type="Pfam" id="PF08241">
    <property type="entry name" value="Methyltransf_11"/>
    <property type="match status" value="1"/>
</dbReference>
<organism evidence="2 3">
    <name type="scientific">Clostridium magnum DSM 2767</name>
    <dbReference type="NCBI Taxonomy" id="1121326"/>
    <lineage>
        <taxon>Bacteria</taxon>
        <taxon>Bacillati</taxon>
        <taxon>Bacillota</taxon>
        <taxon>Clostridia</taxon>
        <taxon>Eubacteriales</taxon>
        <taxon>Clostridiaceae</taxon>
        <taxon>Clostridium</taxon>
    </lineage>
</organism>
<dbReference type="InterPro" id="IPR013216">
    <property type="entry name" value="Methyltransf_11"/>
</dbReference>
<dbReference type="AlphaFoldDB" id="A0A161WYB4"/>
<dbReference type="STRING" id="1121326.CLMAG_18740"/>
<dbReference type="Gene3D" id="3.40.50.150">
    <property type="entry name" value="Vaccinia Virus protein VP39"/>
    <property type="match status" value="1"/>
</dbReference>
<gene>
    <name evidence="2" type="ORF">CLMAG_18740</name>
</gene>
<accession>A0A161WYB4</accession>
<protein>
    <recommendedName>
        <fullName evidence="1">Methyltransferase type 11 domain-containing protein</fullName>
    </recommendedName>
</protein>
<dbReference type="GO" id="GO:0008757">
    <property type="term" value="F:S-adenosylmethionine-dependent methyltransferase activity"/>
    <property type="evidence" value="ECO:0007669"/>
    <property type="project" value="InterPro"/>
</dbReference>